<feature type="compositionally biased region" description="Polar residues" evidence="1">
    <location>
        <begin position="446"/>
        <end position="458"/>
    </location>
</feature>
<dbReference type="OrthoDB" id="446759at2759"/>
<feature type="region of interest" description="Disordered" evidence="1">
    <location>
        <begin position="648"/>
        <end position="667"/>
    </location>
</feature>
<sequence length="788" mass="86397">MTGTTSTTLSPVVIGPSDTTTTTTTPALSNNNHQHKTNVSNASSNSCYYALVVDSGPIIHHGVDLFRNTPATNVDLQVLALSYELEREGCSTIATSNGYSTSSSSCMEHIRTTPKRTIGLGTIQLLNANNNKNTTKNQTGQEKQQQQQQQRQTTNNETPSTTTTAKPLNIDYDLVEEEEDDEDDDGEEEKEHDKNESEDDQEEEKDDEPIQDDQEEKENENDGSLVLDHTSQEPSASAATTSVAPKSWAALLGGGAVTTTNNNKNKISNPQTMTPTTTSLVTVADKNLHVTFGSMSITSSGVGQFDDASDNEDNVQQEQDHKLSSSKDGEMSIRQELEQDFPSLAAAATIPYQEEEDDDDEQEEQENDRTVQQEQDQHCSAATITTTLTTSNGSSSGSTLFERSDQEKQKNLQPISKSGKLYNSFRTYSDLMKPKPKTTTNKNKVPSDNNKNPSQQRQQDTEESSKNKAQESKIMGTGMASMAETMKFEEDDGEGWVTSINDIKTIKMTHGKLDPTKSVPSIPPLSTKHNSNDDNYAAAVTTISKPNPNTGPPLSQRTACATTDFAMQNVLLQMNMILVSVDGMRIRRLKSWVLRCGACFKIHSASDQGFLDGRIQRLFCSHCGSDMLQRISASVDGKTGRLKLHFSKRKQGKQLSTRGTKYSLPKPGKNNKYQGDLLLREDQLLMGAWNQKVKIRSGNAYQKSNSESIFGRDLAETVGCNVTKSGGNTGFGSSTWTSSSNTTTPTATSAHDIRVGFGARKNPNAAKGRERRGKKKKSTDRACGMRRY</sequence>
<feature type="compositionally biased region" description="Acidic residues" evidence="1">
    <location>
        <begin position="353"/>
        <end position="366"/>
    </location>
</feature>
<evidence type="ECO:0000256" key="1">
    <source>
        <dbReference type="SAM" id="MobiDB-lite"/>
    </source>
</evidence>
<dbReference type="Pfam" id="PF08772">
    <property type="entry name" value="Zn_ribbon_NOB1"/>
    <property type="match status" value="1"/>
</dbReference>
<feature type="region of interest" description="Disordered" evidence="1">
    <location>
        <begin position="352"/>
        <end position="474"/>
    </location>
</feature>
<feature type="domain" description="Nin one binding (NOB1) Zn-ribbon-like" evidence="2">
    <location>
        <begin position="586"/>
        <end position="668"/>
    </location>
</feature>
<dbReference type="PANTHER" id="PTHR12814:SF2">
    <property type="entry name" value="RNA-BINDING PROTEIN NOB1"/>
    <property type="match status" value="1"/>
</dbReference>
<protein>
    <submittedName>
        <fullName evidence="3">Nin one binding (NOB1) Zn-ribbon like-domain containing protein</fullName>
    </submittedName>
</protein>
<accession>A0A9K3KYA1</accession>
<dbReference type="GO" id="GO:0030490">
    <property type="term" value="P:maturation of SSU-rRNA"/>
    <property type="evidence" value="ECO:0007669"/>
    <property type="project" value="TreeGrafter"/>
</dbReference>
<feature type="compositionally biased region" description="Basic residues" evidence="1">
    <location>
        <begin position="769"/>
        <end position="788"/>
    </location>
</feature>
<gene>
    <name evidence="3" type="ORF">IV203_010969</name>
</gene>
<feature type="compositionally biased region" description="Acidic residues" evidence="1">
    <location>
        <begin position="173"/>
        <end position="188"/>
    </location>
</feature>
<feature type="compositionally biased region" description="Acidic residues" evidence="1">
    <location>
        <begin position="196"/>
        <end position="221"/>
    </location>
</feature>
<feature type="compositionally biased region" description="Low complexity" evidence="1">
    <location>
        <begin position="130"/>
        <end position="164"/>
    </location>
</feature>
<dbReference type="EMBL" id="JAGRRH010000018">
    <property type="protein sequence ID" value="KAG7351609.1"/>
    <property type="molecule type" value="Genomic_DNA"/>
</dbReference>
<dbReference type="GO" id="GO:0004521">
    <property type="term" value="F:RNA endonuclease activity"/>
    <property type="evidence" value="ECO:0007669"/>
    <property type="project" value="TreeGrafter"/>
</dbReference>
<evidence type="ECO:0000313" key="3">
    <source>
        <dbReference type="EMBL" id="KAG7351609.1"/>
    </source>
</evidence>
<feature type="compositionally biased region" description="Low complexity" evidence="1">
    <location>
        <begin position="380"/>
        <end position="400"/>
    </location>
</feature>
<feature type="region of interest" description="Disordered" evidence="1">
    <location>
        <begin position="757"/>
        <end position="788"/>
    </location>
</feature>
<dbReference type="InterPro" id="IPR039907">
    <property type="entry name" value="NOB1"/>
</dbReference>
<dbReference type="InterPro" id="IPR014881">
    <property type="entry name" value="NOB1_Zn-bd"/>
</dbReference>
<keyword evidence="4" id="KW-1185">Reference proteome</keyword>
<dbReference type="AlphaFoldDB" id="A0A9K3KYA1"/>
<dbReference type="PANTHER" id="PTHR12814">
    <property type="entry name" value="RNA-BINDING PROTEIN NOB1"/>
    <property type="match status" value="1"/>
</dbReference>
<name>A0A9K3KYA1_9STRA</name>
<evidence type="ECO:0000313" key="4">
    <source>
        <dbReference type="Proteomes" id="UP000693970"/>
    </source>
</evidence>
<comment type="caution">
    <text evidence="3">The sequence shown here is derived from an EMBL/GenBank/DDBJ whole genome shotgun (WGS) entry which is preliminary data.</text>
</comment>
<dbReference type="Proteomes" id="UP000693970">
    <property type="component" value="Unassembled WGS sequence"/>
</dbReference>
<reference evidence="3" key="2">
    <citation type="submission" date="2021-04" db="EMBL/GenBank/DDBJ databases">
        <authorList>
            <person name="Podell S."/>
        </authorList>
    </citation>
    <scope>NUCLEOTIDE SEQUENCE</scope>
    <source>
        <strain evidence="3">Hildebrandi</strain>
    </source>
</reference>
<feature type="compositionally biased region" description="Polar residues" evidence="1">
    <location>
        <begin position="26"/>
        <end position="41"/>
    </location>
</feature>
<feature type="compositionally biased region" description="Basic and acidic residues" evidence="1">
    <location>
        <begin position="459"/>
        <end position="471"/>
    </location>
</feature>
<feature type="compositionally biased region" description="Basic and acidic residues" evidence="1">
    <location>
        <begin position="318"/>
        <end position="332"/>
    </location>
</feature>
<feature type="compositionally biased region" description="Basic and acidic residues" evidence="1">
    <location>
        <begin position="367"/>
        <end position="377"/>
    </location>
</feature>
<evidence type="ECO:0000259" key="2">
    <source>
        <dbReference type="Pfam" id="PF08772"/>
    </source>
</evidence>
<feature type="region of interest" description="Disordered" evidence="1">
    <location>
        <begin position="130"/>
        <end position="243"/>
    </location>
</feature>
<reference evidence="3" key="1">
    <citation type="journal article" date="2021" name="Sci. Rep.">
        <title>Diploid genomic architecture of Nitzschia inconspicua, an elite biomass production diatom.</title>
        <authorList>
            <person name="Oliver A."/>
            <person name="Podell S."/>
            <person name="Pinowska A."/>
            <person name="Traller J.C."/>
            <person name="Smith S.R."/>
            <person name="McClure R."/>
            <person name="Beliaev A."/>
            <person name="Bohutskyi P."/>
            <person name="Hill E.A."/>
            <person name="Rabines A."/>
            <person name="Zheng H."/>
            <person name="Allen L.Z."/>
            <person name="Kuo A."/>
            <person name="Grigoriev I.V."/>
            <person name="Allen A.E."/>
            <person name="Hazlebeck D."/>
            <person name="Allen E.E."/>
        </authorList>
    </citation>
    <scope>NUCLEOTIDE SEQUENCE</scope>
    <source>
        <strain evidence="3">Hildebrandi</strain>
    </source>
</reference>
<feature type="compositionally biased region" description="Polar residues" evidence="1">
    <location>
        <begin position="1"/>
        <end position="10"/>
    </location>
</feature>
<dbReference type="GO" id="GO:0030688">
    <property type="term" value="C:preribosome, small subunit precursor"/>
    <property type="evidence" value="ECO:0007669"/>
    <property type="project" value="TreeGrafter"/>
</dbReference>
<feature type="region of interest" description="Disordered" evidence="1">
    <location>
        <begin position="296"/>
        <end position="332"/>
    </location>
</feature>
<feature type="region of interest" description="Disordered" evidence="1">
    <location>
        <begin position="511"/>
        <end position="533"/>
    </location>
</feature>
<organism evidence="3 4">
    <name type="scientific">Nitzschia inconspicua</name>
    <dbReference type="NCBI Taxonomy" id="303405"/>
    <lineage>
        <taxon>Eukaryota</taxon>
        <taxon>Sar</taxon>
        <taxon>Stramenopiles</taxon>
        <taxon>Ochrophyta</taxon>
        <taxon>Bacillariophyta</taxon>
        <taxon>Bacillariophyceae</taxon>
        <taxon>Bacillariophycidae</taxon>
        <taxon>Bacillariales</taxon>
        <taxon>Bacillariaceae</taxon>
        <taxon>Nitzschia</taxon>
    </lineage>
</organism>
<feature type="region of interest" description="Disordered" evidence="1">
    <location>
        <begin position="1"/>
        <end position="41"/>
    </location>
</feature>
<proteinExistence type="predicted"/>